<evidence type="ECO:0000313" key="2">
    <source>
        <dbReference type="Proteomes" id="UP001060215"/>
    </source>
</evidence>
<evidence type="ECO:0000313" key="1">
    <source>
        <dbReference type="EMBL" id="KAI8023491.1"/>
    </source>
</evidence>
<dbReference type="EMBL" id="CM045763">
    <property type="protein sequence ID" value="KAI8023491.1"/>
    <property type="molecule type" value="Genomic_DNA"/>
</dbReference>
<name>A0ACC0ID40_9ERIC</name>
<accession>A0ACC0ID40</accession>
<sequence length="61" mass="7092">MNPEGSSYARLNVYQFKEHLRGNAPCRLLSHINLRTVFSKVSHKSIINIPGFKIPLMYFRT</sequence>
<proteinExistence type="predicted"/>
<gene>
    <name evidence="1" type="ORF">LOK49_LG03G03262</name>
</gene>
<protein>
    <submittedName>
        <fullName evidence="1">Uncharacterized protein</fullName>
    </submittedName>
</protein>
<comment type="caution">
    <text evidence="1">The sequence shown here is derived from an EMBL/GenBank/DDBJ whole genome shotgun (WGS) entry which is preliminary data.</text>
</comment>
<organism evidence="1 2">
    <name type="scientific">Camellia lanceoleosa</name>
    <dbReference type="NCBI Taxonomy" id="1840588"/>
    <lineage>
        <taxon>Eukaryota</taxon>
        <taxon>Viridiplantae</taxon>
        <taxon>Streptophyta</taxon>
        <taxon>Embryophyta</taxon>
        <taxon>Tracheophyta</taxon>
        <taxon>Spermatophyta</taxon>
        <taxon>Magnoliopsida</taxon>
        <taxon>eudicotyledons</taxon>
        <taxon>Gunneridae</taxon>
        <taxon>Pentapetalae</taxon>
        <taxon>asterids</taxon>
        <taxon>Ericales</taxon>
        <taxon>Theaceae</taxon>
        <taxon>Camellia</taxon>
    </lineage>
</organism>
<keyword evidence="2" id="KW-1185">Reference proteome</keyword>
<dbReference type="Proteomes" id="UP001060215">
    <property type="component" value="Chromosome 6"/>
</dbReference>
<reference evidence="1 2" key="1">
    <citation type="journal article" date="2022" name="Plant J.">
        <title>Chromosome-level genome of Camellia lanceoleosa provides a valuable resource for understanding genome evolution and self-incompatibility.</title>
        <authorList>
            <person name="Gong W."/>
            <person name="Xiao S."/>
            <person name="Wang L."/>
            <person name="Liao Z."/>
            <person name="Chang Y."/>
            <person name="Mo W."/>
            <person name="Hu G."/>
            <person name="Li W."/>
            <person name="Zhao G."/>
            <person name="Zhu H."/>
            <person name="Hu X."/>
            <person name="Ji K."/>
            <person name="Xiang X."/>
            <person name="Song Q."/>
            <person name="Yuan D."/>
            <person name="Jin S."/>
            <person name="Zhang L."/>
        </authorList>
    </citation>
    <scope>NUCLEOTIDE SEQUENCE [LARGE SCALE GENOMIC DNA]</scope>
    <source>
        <strain evidence="1">SQ_2022a</strain>
    </source>
</reference>